<dbReference type="EMBL" id="JABSTR010000008">
    <property type="protein sequence ID" value="KAH9376703.1"/>
    <property type="molecule type" value="Genomic_DNA"/>
</dbReference>
<protein>
    <submittedName>
        <fullName evidence="1">Uncharacterized protein</fullName>
    </submittedName>
</protein>
<evidence type="ECO:0000313" key="1">
    <source>
        <dbReference type="EMBL" id="KAH9376703.1"/>
    </source>
</evidence>
<dbReference type="Proteomes" id="UP000821853">
    <property type="component" value="Unassembled WGS sequence"/>
</dbReference>
<keyword evidence="2" id="KW-1185">Reference proteome</keyword>
<organism evidence="1 2">
    <name type="scientific">Haemaphysalis longicornis</name>
    <name type="common">Bush tick</name>
    <dbReference type="NCBI Taxonomy" id="44386"/>
    <lineage>
        <taxon>Eukaryota</taxon>
        <taxon>Metazoa</taxon>
        <taxon>Ecdysozoa</taxon>
        <taxon>Arthropoda</taxon>
        <taxon>Chelicerata</taxon>
        <taxon>Arachnida</taxon>
        <taxon>Acari</taxon>
        <taxon>Parasitiformes</taxon>
        <taxon>Ixodida</taxon>
        <taxon>Ixodoidea</taxon>
        <taxon>Ixodidae</taxon>
        <taxon>Haemaphysalinae</taxon>
        <taxon>Haemaphysalis</taxon>
    </lineage>
</organism>
<name>A0A9J6GQ32_HAELO</name>
<dbReference type="VEuPathDB" id="VectorBase:HLOH_046745"/>
<gene>
    <name evidence="1" type="ORF">HPB48_013320</name>
</gene>
<reference evidence="1 2" key="1">
    <citation type="journal article" date="2020" name="Cell">
        <title>Large-Scale Comparative Analyses of Tick Genomes Elucidate Their Genetic Diversity and Vector Capacities.</title>
        <authorList>
            <consortium name="Tick Genome and Microbiome Consortium (TIGMIC)"/>
            <person name="Jia N."/>
            <person name="Wang J."/>
            <person name="Shi W."/>
            <person name="Du L."/>
            <person name="Sun Y."/>
            <person name="Zhan W."/>
            <person name="Jiang J.F."/>
            <person name="Wang Q."/>
            <person name="Zhang B."/>
            <person name="Ji P."/>
            <person name="Bell-Sakyi L."/>
            <person name="Cui X.M."/>
            <person name="Yuan T.T."/>
            <person name="Jiang B.G."/>
            <person name="Yang W.F."/>
            <person name="Lam T.T."/>
            <person name="Chang Q.C."/>
            <person name="Ding S.J."/>
            <person name="Wang X.J."/>
            <person name="Zhu J.G."/>
            <person name="Ruan X.D."/>
            <person name="Zhao L."/>
            <person name="Wei J.T."/>
            <person name="Ye R.Z."/>
            <person name="Que T.C."/>
            <person name="Du C.H."/>
            <person name="Zhou Y.H."/>
            <person name="Cheng J.X."/>
            <person name="Dai P.F."/>
            <person name="Guo W.B."/>
            <person name="Han X.H."/>
            <person name="Huang E.J."/>
            <person name="Li L.F."/>
            <person name="Wei W."/>
            <person name="Gao Y.C."/>
            <person name="Liu J.Z."/>
            <person name="Shao H.Z."/>
            <person name="Wang X."/>
            <person name="Wang C.C."/>
            <person name="Yang T.C."/>
            <person name="Huo Q.B."/>
            <person name="Li W."/>
            <person name="Chen H.Y."/>
            <person name="Chen S.E."/>
            <person name="Zhou L.G."/>
            <person name="Ni X.B."/>
            <person name="Tian J.H."/>
            <person name="Sheng Y."/>
            <person name="Liu T."/>
            <person name="Pan Y.S."/>
            <person name="Xia L.Y."/>
            <person name="Li J."/>
            <person name="Zhao F."/>
            <person name="Cao W.C."/>
        </authorList>
    </citation>
    <scope>NUCLEOTIDE SEQUENCE [LARGE SCALE GENOMIC DNA]</scope>
    <source>
        <strain evidence="1">HaeL-2018</strain>
    </source>
</reference>
<dbReference type="AlphaFoldDB" id="A0A9J6GQ32"/>
<sequence>MLLLSLVPQLAVNFLGTGKLSLNVLFFFLHALLPARDREFEEEFDCYSYVPRHNMANSAQPKVALASKLSVTANRIAGTNRTTPVPIGVTPNAAQVSASTDQGVASGSPFPVSASQSSSVASLPPQLPAALAAHLPVQLGGLLQAPLKPGTKYVVVQTQSGQALNLDALLALPELRGSKETVIIQSTAPTQPQAAECEALLKYYLHESYAEIQTTQSSS</sequence>
<evidence type="ECO:0000313" key="2">
    <source>
        <dbReference type="Proteomes" id="UP000821853"/>
    </source>
</evidence>
<accession>A0A9J6GQ32</accession>
<comment type="caution">
    <text evidence="1">The sequence shown here is derived from an EMBL/GenBank/DDBJ whole genome shotgun (WGS) entry which is preliminary data.</text>
</comment>
<proteinExistence type="predicted"/>